<organism evidence="2 3">
    <name type="scientific">Pieris brassicae</name>
    <name type="common">White butterfly</name>
    <name type="synonym">Large white butterfly</name>
    <dbReference type="NCBI Taxonomy" id="7116"/>
    <lineage>
        <taxon>Eukaryota</taxon>
        <taxon>Metazoa</taxon>
        <taxon>Ecdysozoa</taxon>
        <taxon>Arthropoda</taxon>
        <taxon>Hexapoda</taxon>
        <taxon>Insecta</taxon>
        <taxon>Pterygota</taxon>
        <taxon>Neoptera</taxon>
        <taxon>Endopterygota</taxon>
        <taxon>Lepidoptera</taxon>
        <taxon>Glossata</taxon>
        <taxon>Ditrysia</taxon>
        <taxon>Papilionoidea</taxon>
        <taxon>Pieridae</taxon>
        <taxon>Pierinae</taxon>
        <taxon>Pieris</taxon>
    </lineage>
</organism>
<evidence type="ECO:0000313" key="2">
    <source>
        <dbReference type="EMBL" id="CAH3961610.1"/>
    </source>
</evidence>
<proteinExistence type="predicted"/>
<dbReference type="Proteomes" id="UP001152562">
    <property type="component" value="Unassembled WGS sequence"/>
</dbReference>
<dbReference type="EMBL" id="CALOZG010000002">
    <property type="protein sequence ID" value="CAH3961610.1"/>
    <property type="molecule type" value="Genomic_DNA"/>
</dbReference>
<sequence length="84" mass="9157">MMTITIVSSMIAFCESASGLDVLNIAYKLYAIVQRDRKIHVARACFRSKAARALGRILTTTGAELPALISSDLACFLHVTDIIK</sequence>
<evidence type="ECO:0000256" key="1">
    <source>
        <dbReference type="SAM" id="SignalP"/>
    </source>
</evidence>
<keyword evidence="3" id="KW-1185">Reference proteome</keyword>
<accession>A0A9P0X3F9</accession>
<comment type="caution">
    <text evidence="2">The sequence shown here is derived from an EMBL/GenBank/DDBJ whole genome shotgun (WGS) entry which is preliminary data.</text>
</comment>
<reference evidence="2" key="1">
    <citation type="submission" date="2022-05" db="EMBL/GenBank/DDBJ databases">
        <authorList>
            <person name="Okamura Y."/>
        </authorList>
    </citation>
    <scope>NUCLEOTIDE SEQUENCE</scope>
</reference>
<protein>
    <submittedName>
        <fullName evidence="2">Uncharacterized protein</fullName>
    </submittedName>
</protein>
<name>A0A9P0X3F9_PIEBR</name>
<evidence type="ECO:0000313" key="3">
    <source>
        <dbReference type="Proteomes" id="UP001152562"/>
    </source>
</evidence>
<keyword evidence="1" id="KW-0732">Signal</keyword>
<feature type="chain" id="PRO_5040492125" evidence="1">
    <location>
        <begin position="17"/>
        <end position="84"/>
    </location>
</feature>
<feature type="signal peptide" evidence="1">
    <location>
        <begin position="1"/>
        <end position="16"/>
    </location>
</feature>
<gene>
    <name evidence="2" type="ORF">PIBRA_LOCUS1605</name>
</gene>
<dbReference type="AlphaFoldDB" id="A0A9P0X3F9"/>